<keyword evidence="4 14" id="KW-0812">Transmembrane</keyword>
<evidence type="ECO:0000259" key="17">
    <source>
        <dbReference type="PROSITE" id="PS50262"/>
    </source>
</evidence>
<reference evidence="19" key="1">
    <citation type="submission" date="2025-08" db="UniProtKB">
        <authorList>
            <consortium name="RefSeq"/>
        </authorList>
    </citation>
    <scope>IDENTIFICATION</scope>
    <source>
        <tissue evidence="19">Gonad</tissue>
    </source>
</reference>
<evidence type="ECO:0000256" key="12">
    <source>
        <dbReference type="ARBA" id="ARBA00023224"/>
    </source>
</evidence>
<evidence type="ECO:0000256" key="15">
    <source>
        <dbReference type="SAM" id="MobiDB-lite"/>
    </source>
</evidence>
<dbReference type="GeneID" id="109465189"/>
<keyword evidence="18" id="KW-1185">Reference proteome</keyword>
<keyword evidence="12 14" id="KW-0807">Transducer</keyword>
<keyword evidence="8 16" id="KW-0472">Membrane</keyword>
<name>A0A6P4XMP0_BRABE</name>
<evidence type="ECO:0000256" key="11">
    <source>
        <dbReference type="ARBA" id="ARBA00023180"/>
    </source>
</evidence>
<keyword evidence="5 16" id="KW-1133">Transmembrane helix</keyword>
<dbReference type="PANTHER" id="PTHR22752">
    <property type="entry name" value="G PROTEIN-COUPLED RECEPTOR"/>
    <property type="match status" value="1"/>
</dbReference>
<comment type="similarity">
    <text evidence="14">Belongs to the G-protein coupled receptor 1 family.</text>
</comment>
<dbReference type="RefSeq" id="XP_019617895.1">
    <property type="nucleotide sequence ID" value="XM_019762336.1"/>
</dbReference>
<protein>
    <submittedName>
        <fullName evidence="19">Uncharacterized protein LOC109465189</fullName>
    </submittedName>
</protein>
<feature type="transmembrane region" description="Helical" evidence="16">
    <location>
        <begin position="757"/>
        <end position="780"/>
    </location>
</feature>
<keyword evidence="10 14" id="KW-0675">Receptor</keyword>
<feature type="region of interest" description="Disordered" evidence="15">
    <location>
        <begin position="826"/>
        <end position="892"/>
    </location>
</feature>
<evidence type="ECO:0000256" key="1">
    <source>
        <dbReference type="ARBA" id="ARBA00004272"/>
    </source>
</evidence>
<feature type="transmembrane region" description="Helical" evidence="16">
    <location>
        <begin position="77"/>
        <end position="99"/>
    </location>
</feature>
<feature type="region of interest" description="Disordered" evidence="15">
    <location>
        <begin position="976"/>
        <end position="1000"/>
    </location>
</feature>
<evidence type="ECO:0000256" key="8">
    <source>
        <dbReference type="ARBA" id="ARBA00023136"/>
    </source>
</evidence>
<dbReference type="InterPro" id="IPR017452">
    <property type="entry name" value="GPCR_Rhodpsn_7TM"/>
</dbReference>
<evidence type="ECO:0000256" key="16">
    <source>
        <dbReference type="SAM" id="Phobius"/>
    </source>
</evidence>
<dbReference type="GO" id="GO:0060170">
    <property type="term" value="C:ciliary membrane"/>
    <property type="evidence" value="ECO:0007669"/>
    <property type="project" value="UniProtKB-SubCell"/>
</dbReference>
<feature type="transmembrane region" description="Helical" evidence="16">
    <location>
        <begin position="512"/>
        <end position="535"/>
    </location>
</feature>
<comment type="subcellular location">
    <subcellularLocation>
        <location evidence="1">Cell projection</location>
        <location evidence="1">Cilium membrane</location>
        <topology evidence="1">Multi-pass membrane protein</topology>
    </subcellularLocation>
</comment>
<gene>
    <name evidence="19" type="primary">LOC109465189</name>
</gene>
<evidence type="ECO:0000256" key="4">
    <source>
        <dbReference type="ARBA" id="ARBA00022692"/>
    </source>
</evidence>
<keyword evidence="11" id="KW-0325">Glycoprotein</keyword>
<dbReference type="PANTHER" id="PTHR22752:SF10">
    <property type="entry name" value="G-PROTEIN COUPLED RECEPTOR 161"/>
    <property type="match status" value="1"/>
</dbReference>
<dbReference type="Pfam" id="PF00001">
    <property type="entry name" value="7tm_1"/>
    <property type="match status" value="2"/>
</dbReference>
<feature type="transmembrane region" description="Helical" evidence="16">
    <location>
        <begin position="1040"/>
        <end position="1063"/>
    </location>
</feature>
<keyword evidence="2" id="KW-0217">Developmental protein</keyword>
<evidence type="ECO:0000256" key="5">
    <source>
        <dbReference type="ARBA" id="ARBA00022989"/>
    </source>
</evidence>
<dbReference type="KEGG" id="bbel:109465189"/>
<keyword evidence="3" id="KW-1003">Cell membrane</keyword>
<evidence type="ECO:0000256" key="7">
    <source>
        <dbReference type="ARBA" id="ARBA00023069"/>
    </source>
</evidence>
<feature type="compositionally biased region" description="Low complexity" evidence="15">
    <location>
        <begin position="449"/>
        <end position="462"/>
    </location>
</feature>
<evidence type="ECO:0000256" key="9">
    <source>
        <dbReference type="ARBA" id="ARBA00023157"/>
    </source>
</evidence>
<dbReference type="Proteomes" id="UP000515135">
    <property type="component" value="Unplaced"/>
</dbReference>
<keyword evidence="13" id="KW-0966">Cell projection</keyword>
<accession>A0A6P4XMP0</accession>
<organism evidence="18 19">
    <name type="scientific">Branchiostoma belcheri</name>
    <name type="common">Amphioxus</name>
    <dbReference type="NCBI Taxonomy" id="7741"/>
    <lineage>
        <taxon>Eukaryota</taxon>
        <taxon>Metazoa</taxon>
        <taxon>Chordata</taxon>
        <taxon>Cephalochordata</taxon>
        <taxon>Leptocardii</taxon>
        <taxon>Amphioxiformes</taxon>
        <taxon>Branchiostomatidae</taxon>
        <taxon>Branchiostoma</taxon>
    </lineage>
</organism>
<keyword evidence="6 14" id="KW-0297">G-protein coupled receptor</keyword>
<feature type="transmembrane region" description="Helical" evidence="16">
    <location>
        <begin position="1008"/>
        <end position="1028"/>
    </location>
</feature>
<evidence type="ECO:0000256" key="10">
    <source>
        <dbReference type="ARBA" id="ARBA00023170"/>
    </source>
</evidence>
<evidence type="ECO:0000256" key="3">
    <source>
        <dbReference type="ARBA" id="ARBA00022475"/>
    </source>
</evidence>
<dbReference type="GO" id="GO:0005768">
    <property type="term" value="C:endosome"/>
    <property type="evidence" value="ECO:0007669"/>
    <property type="project" value="TreeGrafter"/>
</dbReference>
<evidence type="ECO:0000313" key="19">
    <source>
        <dbReference type="RefSeq" id="XP_019617895.1"/>
    </source>
</evidence>
<evidence type="ECO:0000313" key="18">
    <source>
        <dbReference type="Proteomes" id="UP000515135"/>
    </source>
</evidence>
<feature type="transmembrane region" description="Helical" evidence="16">
    <location>
        <begin position="634"/>
        <end position="656"/>
    </location>
</feature>
<feature type="transmembrane region" description="Helical" evidence="16">
    <location>
        <begin position="668"/>
        <end position="695"/>
    </location>
</feature>
<feature type="transmembrane region" description="Helical" evidence="16">
    <location>
        <begin position="159"/>
        <end position="180"/>
    </location>
</feature>
<dbReference type="Gene3D" id="1.20.1070.10">
    <property type="entry name" value="Rhodopsin 7-helix transmembrane proteins"/>
    <property type="match status" value="4"/>
</dbReference>
<feature type="domain" description="G-protein coupled receptors family 1 profile" evidence="17">
    <location>
        <begin position="56"/>
        <end position="532"/>
    </location>
</feature>
<feature type="region of interest" description="Disordered" evidence="15">
    <location>
        <begin position="427"/>
        <end position="472"/>
    </location>
</feature>
<dbReference type="PRINTS" id="PR00237">
    <property type="entry name" value="GPCRRHODOPSN"/>
</dbReference>
<feature type="transmembrane region" description="Helical" evidence="16">
    <location>
        <begin position="542"/>
        <end position="560"/>
    </location>
</feature>
<evidence type="ECO:0000256" key="6">
    <source>
        <dbReference type="ARBA" id="ARBA00023040"/>
    </source>
</evidence>
<evidence type="ECO:0000256" key="14">
    <source>
        <dbReference type="RuleBase" id="RU000688"/>
    </source>
</evidence>
<dbReference type="InterPro" id="IPR000276">
    <property type="entry name" value="GPCR_Rhodpsn"/>
</dbReference>
<feature type="domain" description="G-protein coupled receptors family 1 profile" evidence="17">
    <location>
        <begin position="613"/>
        <end position="1060"/>
    </location>
</feature>
<feature type="transmembrane region" description="Helical" evidence="16">
    <location>
        <begin position="44"/>
        <end position="65"/>
    </location>
</feature>
<feature type="transmembrane region" description="Helical" evidence="16">
    <location>
        <begin position="200"/>
        <end position="229"/>
    </location>
</feature>
<evidence type="ECO:0000256" key="13">
    <source>
        <dbReference type="ARBA" id="ARBA00023273"/>
    </source>
</evidence>
<feature type="transmembrane region" description="Helical" evidence="16">
    <location>
        <begin position="119"/>
        <end position="138"/>
    </location>
</feature>
<dbReference type="OrthoDB" id="5977853at2759"/>
<keyword evidence="7" id="KW-0969">Cilium</keyword>
<evidence type="ECO:0000256" key="2">
    <source>
        <dbReference type="ARBA" id="ARBA00022473"/>
    </source>
</evidence>
<proteinExistence type="inferred from homology"/>
<feature type="transmembrane region" description="Helical" evidence="16">
    <location>
        <begin position="480"/>
        <end position="506"/>
    </location>
</feature>
<sequence>MHFIFKKLIGLKDFAMNSTESPSLSTQTLTEPSEIATVGHGKTAALIIIMAASLVLNVLVIVVILRRKTALRTNHSTLILHMTLSELGLTIACMPLTILSVFDNGAVLKGSRTLCMANGFTSVTFPICSTMLLSIVSIDRYFAICKAVHYPAILSPFRLKVVVTCVWIFSGLCGIFPLFGWSSYGYHSGTFHCSPDWSNVSYRVTCTVIGIVVPSTIILFCYVSIFVFVRRSYRRLNAWRDLDREVPSLNSRPSSTMYSMPSSSKNCIFSKSNDIKTQFATRVKMSLTENKRFLDPPANHVINFFGNKQGLGQAKYDVNKRRITIVVERYDSCHDSSLMEEEKDEESSFYHCEDNNSTAVPCVTANKKKSCTVKEAWAEEKKCQYLSVPKRDKVEGHYPRHNRHSNVREEEVFYRAAARNTLFTTHMSGQPLHAPDEHQHTRTMSGNLSMSSSTRESTRSQSPGENDCRRERQQKIERRVALTGAILILTHFACWLPYTIIFGGVVQGLPTWAATLVMWLAYCSASVCPVVYALTHKQIIAAIHRMCSCDFFNMSAMTGMPCTDNISSTPITNGSACNFTTPSFASNDSETSAFNRWVAVTTLVIIMVVSVVLNGLVIVTMLQRKATLKSNHSLLVLNMALSGFGLSVICEPITLLSVIDGGTALKDWTVLCMINGFTSAFFPLLTTLLLSLLSVDRYLVICRPQKDVLSRLRLKITLAVLWLFSAMIGLPPLVGWSKYEYHRGTFHCSPDWAVLSYRLTCIFLGLVVPSAAILYCYTSIFRFVRQNHRKLNVWRERGTEGRGSATGQTTLEASKRLSIPRRFLKGNSTAPLDETAAGTGKTTVGLPKDHDIEPQLSSCHSKDAPQGGNVRDNAKEQKATTSVEQYDSRRPANLNTFKEEMSSQKSGNIKSPPILTQQKKLRETPAFLRIVKSTRQGSFDQIRGEAPSLLRVEQSEFLTEGFPSRTVYTTQTSRDTLLVPGGHRSGNLETSRKKDRKDRENHKIQRKIALSAVIYIGSHFACWGPYTVIVGGGGYGLPLWVQTLVMWLAYSSTVVCPVVYALNNRKILKEVRRVCLCAKTT</sequence>
<keyword evidence="9" id="KW-1015">Disulfide bond</keyword>
<dbReference type="PROSITE" id="PS00237">
    <property type="entry name" value="G_PROTEIN_RECEP_F1_1"/>
    <property type="match status" value="2"/>
</dbReference>
<feature type="transmembrane region" description="Helical" evidence="16">
    <location>
        <begin position="597"/>
        <end position="622"/>
    </location>
</feature>
<dbReference type="GO" id="GO:0004930">
    <property type="term" value="F:G protein-coupled receptor activity"/>
    <property type="evidence" value="ECO:0007669"/>
    <property type="project" value="UniProtKB-KW"/>
</dbReference>
<dbReference type="SUPFAM" id="SSF81321">
    <property type="entry name" value="Family A G protein-coupled receptor-like"/>
    <property type="match status" value="2"/>
</dbReference>
<feature type="transmembrane region" description="Helical" evidence="16">
    <location>
        <begin position="716"/>
        <end position="737"/>
    </location>
</feature>
<dbReference type="AlphaFoldDB" id="A0A6P4XMP0"/>
<dbReference type="CDD" id="cd00637">
    <property type="entry name" value="7tm_classA_rhodopsin-like"/>
    <property type="match status" value="2"/>
</dbReference>
<dbReference type="PROSITE" id="PS50262">
    <property type="entry name" value="G_PROTEIN_RECEP_F1_2"/>
    <property type="match status" value="2"/>
</dbReference>